<gene>
    <name evidence="7" type="ORF">EOT10_18600</name>
</gene>
<comment type="subcellular location">
    <subcellularLocation>
        <location evidence="1">Cell membrane</location>
        <topology evidence="1">Multi-pass membrane protein</topology>
    </subcellularLocation>
</comment>
<dbReference type="PANTHER" id="PTHR23501">
    <property type="entry name" value="MAJOR FACILITATOR SUPERFAMILY"/>
    <property type="match status" value="1"/>
</dbReference>
<evidence type="ECO:0000313" key="8">
    <source>
        <dbReference type="Proteomes" id="UP000283128"/>
    </source>
</evidence>
<proteinExistence type="predicted"/>
<evidence type="ECO:0000256" key="1">
    <source>
        <dbReference type="ARBA" id="ARBA00004651"/>
    </source>
</evidence>
<keyword evidence="4 5" id="KW-0472">Membrane</keyword>
<evidence type="ECO:0000256" key="3">
    <source>
        <dbReference type="ARBA" id="ARBA00022989"/>
    </source>
</evidence>
<feature type="transmembrane region" description="Helical" evidence="5">
    <location>
        <begin position="345"/>
        <end position="365"/>
    </location>
</feature>
<dbReference type="Gene3D" id="1.20.1250.20">
    <property type="entry name" value="MFS general substrate transporter like domains"/>
    <property type="match status" value="1"/>
</dbReference>
<evidence type="ECO:0000313" key="7">
    <source>
        <dbReference type="EMBL" id="RVU23076.1"/>
    </source>
</evidence>
<feature type="transmembrane region" description="Helical" evidence="5">
    <location>
        <begin position="19"/>
        <end position="37"/>
    </location>
</feature>
<dbReference type="InterPro" id="IPR020846">
    <property type="entry name" value="MFS_dom"/>
</dbReference>
<dbReference type="InterPro" id="IPR036259">
    <property type="entry name" value="MFS_trans_sf"/>
</dbReference>
<dbReference type="GO" id="GO:0022857">
    <property type="term" value="F:transmembrane transporter activity"/>
    <property type="evidence" value="ECO:0007669"/>
    <property type="project" value="InterPro"/>
</dbReference>
<dbReference type="Pfam" id="PF07690">
    <property type="entry name" value="MFS_1"/>
    <property type="match status" value="1"/>
</dbReference>
<feature type="transmembrane region" description="Helical" evidence="5">
    <location>
        <begin position="272"/>
        <end position="296"/>
    </location>
</feature>
<keyword evidence="3 5" id="KW-1133">Transmembrane helix</keyword>
<evidence type="ECO:0000259" key="6">
    <source>
        <dbReference type="PROSITE" id="PS50850"/>
    </source>
</evidence>
<feature type="transmembrane region" description="Helical" evidence="5">
    <location>
        <begin position="57"/>
        <end position="74"/>
    </location>
</feature>
<protein>
    <submittedName>
        <fullName evidence="7">MFS transporter</fullName>
    </submittedName>
</protein>
<dbReference type="OrthoDB" id="8878955at2"/>
<feature type="transmembrane region" description="Helical" evidence="5">
    <location>
        <begin position="173"/>
        <end position="192"/>
    </location>
</feature>
<dbReference type="Proteomes" id="UP000283128">
    <property type="component" value="Unassembled WGS sequence"/>
</dbReference>
<dbReference type="EMBL" id="RZYA01000008">
    <property type="protein sequence ID" value="RVU23076.1"/>
    <property type="molecule type" value="Genomic_DNA"/>
</dbReference>
<keyword evidence="2 5" id="KW-0812">Transmembrane</keyword>
<keyword evidence="8" id="KW-1185">Reference proteome</keyword>
<feature type="transmembrane region" description="Helical" evidence="5">
    <location>
        <begin position="86"/>
        <end position="104"/>
    </location>
</feature>
<feature type="transmembrane region" description="Helical" evidence="5">
    <location>
        <begin position="110"/>
        <end position="128"/>
    </location>
</feature>
<feature type="transmembrane region" description="Helical" evidence="5">
    <location>
        <begin position="415"/>
        <end position="441"/>
    </location>
</feature>
<feature type="transmembrane region" description="Helical" evidence="5">
    <location>
        <begin position="140"/>
        <end position="161"/>
    </location>
</feature>
<feature type="transmembrane region" description="Helical" evidence="5">
    <location>
        <begin position="316"/>
        <end position="338"/>
    </location>
</feature>
<name>A0A437PL96_9ACTN</name>
<feature type="transmembrane region" description="Helical" evidence="5">
    <location>
        <begin position="204"/>
        <end position="225"/>
    </location>
</feature>
<dbReference type="Gene3D" id="1.20.1720.10">
    <property type="entry name" value="Multidrug resistance protein D"/>
    <property type="match status" value="1"/>
</dbReference>
<dbReference type="PROSITE" id="PS50850">
    <property type="entry name" value="MFS"/>
    <property type="match status" value="1"/>
</dbReference>
<reference evidence="7 8" key="1">
    <citation type="submission" date="2019-01" db="EMBL/GenBank/DDBJ databases">
        <title>Genome sequences of Streptomyces and Rhizobium isolates collected from root and soil.</title>
        <authorList>
            <person name="Chhettri S."/>
            <person name="Sevigny J.L."/>
            <person name="Sen A."/>
            <person name="Ennis N."/>
            <person name="Tisa L."/>
        </authorList>
    </citation>
    <scope>NUCLEOTIDE SEQUENCE [LARGE SCALE GENOMIC DNA]</scope>
    <source>
        <strain evidence="7 8">San01</strain>
    </source>
</reference>
<evidence type="ECO:0000256" key="2">
    <source>
        <dbReference type="ARBA" id="ARBA00022692"/>
    </source>
</evidence>
<evidence type="ECO:0000256" key="4">
    <source>
        <dbReference type="ARBA" id="ARBA00023136"/>
    </source>
</evidence>
<accession>A0A437PL96</accession>
<evidence type="ECO:0000256" key="5">
    <source>
        <dbReference type="SAM" id="Phobius"/>
    </source>
</evidence>
<dbReference type="AlphaFoldDB" id="A0A437PL96"/>
<dbReference type="SUPFAM" id="SSF103473">
    <property type="entry name" value="MFS general substrate transporter"/>
    <property type="match status" value="1"/>
</dbReference>
<feature type="transmembrane region" description="Helical" evidence="5">
    <location>
        <begin position="231"/>
        <end position="251"/>
    </location>
</feature>
<sequence>MSSQSTDVARQNEGWSLRLVLSLVSMVGVLELLAVNYQMISTALPQISAHFRTTQGAWLLTAFLLAGAVLSPLLGKLADMYGKRRLLLVAVAGAALGALLSAVAPSYGVLIAGRALQGLLVPCMFLSYSLMRDVYPPRTLAMSVSIVTSGMGLIAIPSPWLTGWLLGSWGYSGVFWFFVICLAVLLVLIVVTTEESSVRAHSRLDFLGALLLGTGLAGLLVGVSFGPTWGWGAGRTLGCLAGGAVLLAVWAGQALAGREPLIDLRFFKRRPVILTALTAGLSTGSTAVFTTLLPMMCMTPAVLGLGYGFGVDAKGFALFQAPVGIGAVVGGLVVGLTVRRIRPGLLMVAGQLLLTAGAVLTAVSHDAKAPLITWALIEGLGLGMAYAAVPNLVIDAVPRDLQASMSSMVQVFQGVVPAILPVVAFTVLNSHIATVAHGFVFYTDGGIRVGFLVAAGASLAGLLLALALSPARRTEQPQDDLVAEAVA</sequence>
<feature type="transmembrane region" description="Helical" evidence="5">
    <location>
        <begin position="447"/>
        <end position="468"/>
    </location>
</feature>
<comment type="caution">
    <text evidence="7">The sequence shown here is derived from an EMBL/GenBank/DDBJ whole genome shotgun (WGS) entry which is preliminary data.</text>
</comment>
<dbReference type="GO" id="GO:0005886">
    <property type="term" value="C:plasma membrane"/>
    <property type="evidence" value="ECO:0007669"/>
    <property type="project" value="UniProtKB-SubCell"/>
</dbReference>
<dbReference type="PANTHER" id="PTHR23501:SF197">
    <property type="entry name" value="COMD"/>
    <property type="match status" value="1"/>
</dbReference>
<feature type="transmembrane region" description="Helical" evidence="5">
    <location>
        <begin position="371"/>
        <end position="394"/>
    </location>
</feature>
<dbReference type="InterPro" id="IPR011701">
    <property type="entry name" value="MFS"/>
</dbReference>
<feature type="domain" description="Major facilitator superfamily (MFS) profile" evidence="6">
    <location>
        <begin position="17"/>
        <end position="473"/>
    </location>
</feature>
<organism evidence="7 8">
    <name type="scientific">Streptomyces antnestii</name>
    <dbReference type="NCBI Taxonomy" id="2494256"/>
    <lineage>
        <taxon>Bacteria</taxon>
        <taxon>Bacillati</taxon>
        <taxon>Actinomycetota</taxon>
        <taxon>Actinomycetes</taxon>
        <taxon>Kitasatosporales</taxon>
        <taxon>Streptomycetaceae</taxon>
        <taxon>Streptomyces</taxon>
    </lineage>
</organism>